<name>A0A165HI15_9BASI</name>
<protein>
    <submittedName>
        <fullName evidence="1">Uncharacterized protein</fullName>
    </submittedName>
</protein>
<organism evidence="1 2">
    <name type="scientific">Calocera cornea HHB12733</name>
    <dbReference type="NCBI Taxonomy" id="1353952"/>
    <lineage>
        <taxon>Eukaryota</taxon>
        <taxon>Fungi</taxon>
        <taxon>Dikarya</taxon>
        <taxon>Basidiomycota</taxon>
        <taxon>Agaricomycotina</taxon>
        <taxon>Dacrymycetes</taxon>
        <taxon>Dacrymycetales</taxon>
        <taxon>Dacrymycetaceae</taxon>
        <taxon>Calocera</taxon>
    </lineage>
</organism>
<dbReference type="AlphaFoldDB" id="A0A165HI15"/>
<gene>
    <name evidence="1" type="ORF">CALCODRAFT_507544</name>
</gene>
<proteinExistence type="predicted"/>
<accession>A0A165HI15</accession>
<keyword evidence="2" id="KW-1185">Reference proteome</keyword>
<reference evidence="1 2" key="1">
    <citation type="journal article" date="2016" name="Mol. Biol. Evol.">
        <title>Comparative Genomics of Early-Diverging Mushroom-Forming Fungi Provides Insights into the Origins of Lignocellulose Decay Capabilities.</title>
        <authorList>
            <person name="Nagy L.G."/>
            <person name="Riley R."/>
            <person name="Tritt A."/>
            <person name="Adam C."/>
            <person name="Daum C."/>
            <person name="Floudas D."/>
            <person name="Sun H."/>
            <person name="Yadav J.S."/>
            <person name="Pangilinan J."/>
            <person name="Larsson K.H."/>
            <person name="Matsuura K."/>
            <person name="Barry K."/>
            <person name="Labutti K."/>
            <person name="Kuo R."/>
            <person name="Ohm R.A."/>
            <person name="Bhattacharya S.S."/>
            <person name="Shirouzu T."/>
            <person name="Yoshinaga Y."/>
            <person name="Martin F.M."/>
            <person name="Grigoriev I.V."/>
            <person name="Hibbett D.S."/>
        </authorList>
    </citation>
    <scope>NUCLEOTIDE SEQUENCE [LARGE SCALE GENOMIC DNA]</scope>
    <source>
        <strain evidence="1 2">HHB12733</strain>
    </source>
</reference>
<evidence type="ECO:0000313" key="2">
    <source>
        <dbReference type="Proteomes" id="UP000076842"/>
    </source>
</evidence>
<dbReference type="InParanoid" id="A0A165HI15"/>
<evidence type="ECO:0000313" key="1">
    <source>
        <dbReference type="EMBL" id="KZT59326.1"/>
    </source>
</evidence>
<dbReference type="Proteomes" id="UP000076842">
    <property type="component" value="Unassembled WGS sequence"/>
</dbReference>
<dbReference type="EMBL" id="KV423941">
    <property type="protein sequence ID" value="KZT59326.1"/>
    <property type="molecule type" value="Genomic_DNA"/>
</dbReference>
<sequence>MGSIRFQDAFYEVICLEKLEVTIPFPFSKYSRQDIKNKLHSFAYSVTGKSRTGIIEAYGVFVEPAIEARIDGKKPSLYCKVPRTEKYTGFDLPGQPGWILRTVETEVDGTRFMIGEAITALISASAKLRRIFDRDVLPLAWSTVFVVQGSSKTTISSDVNQFLVTVSTPGDWSTHEDEKNSLSRGRRSMVERLMPPKRFAQLSSMETDARDVETSLRSFTSKTEIGNCAETHIFIWLCNKLKHENRKDDLEGLTVRLVTIKGTILEDMLEDVRTDLKDASGAVLIQRLRTALNVRDSENKTMKESVWMVPCWRCCLLGSSLKDWAEEHRIAMVMEYNNVRSGWKSWKLRSMADNEKRILGRKLP</sequence>